<dbReference type="Proteomes" id="UP000307440">
    <property type="component" value="Unassembled WGS sequence"/>
</dbReference>
<feature type="region of interest" description="Disordered" evidence="1">
    <location>
        <begin position="175"/>
        <end position="196"/>
    </location>
</feature>
<evidence type="ECO:0000313" key="3">
    <source>
        <dbReference type="Proteomes" id="UP000307440"/>
    </source>
</evidence>
<reference evidence="2 3" key="1">
    <citation type="journal article" date="2019" name="Nat. Ecol. Evol.">
        <title>Megaphylogeny resolves global patterns of mushroom evolution.</title>
        <authorList>
            <person name="Varga T."/>
            <person name="Krizsan K."/>
            <person name="Foldi C."/>
            <person name="Dima B."/>
            <person name="Sanchez-Garcia M."/>
            <person name="Sanchez-Ramirez S."/>
            <person name="Szollosi G.J."/>
            <person name="Szarkandi J.G."/>
            <person name="Papp V."/>
            <person name="Albert L."/>
            <person name="Andreopoulos W."/>
            <person name="Angelini C."/>
            <person name="Antonin V."/>
            <person name="Barry K.W."/>
            <person name="Bougher N.L."/>
            <person name="Buchanan P."/>
            <person name="Buyck B."/>
            <person name="Bense V."/>
            <person name="Catcheside P."/>
            <person name="Chovatia M."/>
            <person name="Cooper J."/>
            <person name="Damon W."/>
            <person name="Desjardin D."/>
            <person name="Finy P."/>
            <person name="Geml J."/>
            <person name="Haridas S."/>
            <person name="Hughes K."/>
            <person name="Justo A."/>
            <person name="Karasinski D."/>
            <person name="Kautmanova I."/>
            <person name="Kiss B."/>
            <person name="Kocsube S."/>
            <person name="Kotiranta H."/>
            <person name="LaButti K.M."/>
            <person name="Lechner B.E."/>
            <person name="Liimatainen K."/>
            <person name="Lipzen A."/>
            <person name="Lukacs Z."/>
            <person name="Mihaltcheva S."/>
            <person name="Morgado L.N."/>
            <person name="Niskanen T."/>
            <person name="Noordeloos M.E."/>
            <person name="Ohm R.A."/>
            <person name="Ortiz-Santana B."/>
            <person name="Ovrebo C."/>
            <person name="Racz N."/>
            <person name="Riley R."/>
            <person name="Savchenko A."/>
            <person name="Shiryaev A."/>
            <person name="Soop K."/>
            <person name="Spirin V."/>
            <person name="Szebenyi C."/>
            <person name="Tomsovsky M."/>
            <person name="Tulloss R.E."/>
            <person name="Uehling J."/>
            <person name="Grigoriev I.V."/>
            <person name="Vagvolgyi C."/>
            <person name="Papp T."/>
            <person name="Martin F.M."/>
            <person name="Miettinen O."/>
            <person name="Hibbett D.S."/>
            <person name="Nagy L.G."/>
        </authorList>
    </citation>
    <scope>NUCLEOTIDE SEQUENCE [LARGE SCALE GENOMIC DNA]</scope>
    <source>
        <strain evidence="2 3">CBS 121175</strain>
    </source>
</reference>
<dbReference type="AlphaFoldDB" id="A0A5C3KBD3"/>
<sequence length="567" mass="64150">MSVRLITSDSWLNPSGWASTATRLWSGLSISNTPTRFDSKRSTGVLRKRSGTLTGTPSRPREQIWIAQTEIPPEILHLIFRFVQQLNDQYPTHRQQGESITFQLRPEIYLSHVCHSWRNLALLSTDLWVCFRFKGSTSTSYSHERLQAYVNRSGTRFLDLFIHFKSTHLSDWFGDSQRPRPADANRTGEDRGSVRNQQNSTYSQYSLLCDIGPHRVRWRKLVLSFHYDLEPLDYIQKWLSKTEAPNLQSLVILPMHMQQFSRGYLDGLLGVDQWPDSHLPSDSSPKRSFHISMNGNSAGACVPMLKHVTDLRLEVTWSPPASSGEYQVNWLSWKAFAKVVTLPTLLTLSIQGQPFALPGFAPGYEFPGDTVQMKRIQMPYLKELRYSAYGSSAFEDLVLPNLHAPNLESLTLDRMDPPDNPTFWTPENLRPLSSLKTLRLIDVIEYDGSFTEILAESLTPNISRLVILGQSRSVEKLLLNVAKKGLWPRLETLVLVPVNGRSPAIIGTQSVSALLNAGRKELRVVLVPQVNIDSWRSHRGAVSALEDMAHHSGVSLIPTSGTWEELL</sequence>
<dbReference type="STRING" id="230819.A0A5C3KBD3"/>
<evidence type="ECO:0008006" key="4">
    <source>
        <dbReference type="Google" id="ProtNLM"/>
    </source>
</evidence>
<keyword evidence="3" id="KW-1185">Reference proteome</keyword>
<evidence type="ECO:0000313" key="2">
    <source>
        <dbReference type="EMBL" id="TFK17395.1"/>
    </source>
</evidence>
<proteinExistence type="predicted"/>
<accession>A0A5C3KBD3</accession>
<dbReference type="EMBL" id="ML210516">
    <property type="protein sequence ID" value="TFK17395.1"/>
    <property type="molecule type" value="Genomic_DNA"/>
</dbReference>
<protein>
    <recommendedName>
        <fullName evidence="4">F-box domain-containing protein</fullName>
    </recommendedName>
</protein>
<evidence type="ECO:0000256" key="1">
    <source>
        <dbReference type="SAM" id="MobiDB-lite"/>
    </source>
</evidence>
<organism evidence="2 3">
    <name type="scientific">Coprinopsis marcescibilis</name>
    <name type="common">Agaric fungus</name>
    <name type="synonym">Psathyrella marcescibilis</name>
    <dbReference type="NCBI Taxonomy" id="230819"/>
    <lineage>
        <taxon>Eukaryota</taxon>
        <taxon>Fungi</taxon>
        <taxon>Dikarya</taxon>
        <taxon>Basidiomycota</taxon>
        <taxon>Agaricomycotina</taxon>
        <taxon>Agaricomycetes</taxon>
        <taxon>Agaricomycetidae</taxon>
        <taxon>Agaricales</taxon>
        <taxon>Agaricineae</taxon>
        <taxon>Psathyrellaceae</taxon>
        <taxon>Coprinopsis</taxon>
    </lineage>
</organism>
<dbReference type="OrthoDB" id="3023006at2759"/>
<name>A0A5C3KBD3_COPMA</name>
<gene>
    <name evidence="2" type="ORF">FA15DRAFT_761080</name>
</gene>
<feature type="compositionally biased region" description="Basic and acidic residues" evidence="1">
    <location>
        <begin position="177"/>
        <end position="193"/>
    </location>
</feature>